<evidence type="ECO:0000256" key="1">
    <source>
        <dbReference type="SAM" id="MobiDB-lite"/>
    </source>
</evidence>
<reference evidence="2" key="1">
    <citation type="submission" date="2009-11" db="EMBL/GenBank/DDBJ databases">
        <authorList>
            <consortium name="US DOE Joint Genome Institute (JGI-PGF)"/>
            <person name="Ottilar R."/>
            <person name="Schmutz J."/>
            <person name="Salamov A."/>
            <person name="Cheng J.F."/>
            <person name="Lucas S."/>
            <person name="Pitluck S."/>
            <person name="Gundlach H."/>
            <person name="Guo Y."/>
            <person name="Haberer G."/>
            <person name="Nasrallah J."/>
            <person name="Mayer K.F.X."/>
            <person name="van de Peer Y."/>
            <person name="Weigel D."/>
            <person name="Grigoriev I.V."/>
        </authorList>
    </citation>
    <scope>NUCLEOTIDE SEQUENCE</scope>
    <source>
        <strain evidence="2">Nigerian</strain>
    </source>
</reference>
<accession>A0A1B8Y4S7</accession>
<dbReference type="EMBL" id="KV460449">
    <property type="protein sequence ID" value="OCA17928.1"/>
    <property type="molecule type" value="Genomic_DNA"/>
</dbReference>
<feature type="non-terminal residue" evidence="2">
    <location>
        <position position="120"/>
    </location>
</feature>
<protein>
    <submittedName>
        <fullName evidence="2">Uncharacterized protein</fullName>
    </submittedName>
</protein>
<feature type="compositionally biased region" description="Basic and acidic residues" evidence="1">
    <location>
        <begin position="46"/>
        <end position="58"/>
    </location>
</feature>
<proteinExistence type="predicted"/>
<sequence length="120" mass="11840">MCGVSGTEGWQLAVMQNKPPLYSYRCFGPLRSCFAPWGLPGLCQAEGHDHPTAARKGESPAGTAGGFPEATGGDGPEQEAPGGGAIGPPAPGIPAETGGRPAESAPELGGGVCEGHGSSL</sequence>
<name>A0A1B8Y4S7_XENTR</name>
<reference evidence="2" key="2">
    <citation type="journal article" date="2010" name="Science">
        <title>The genome of the Western clawed frog Xenopus tropicalis.</title>
        <authorList>
            <person name="Hellsten U."/>
            <person name="Harland R.M."/>
            <person name="Gilchrist M.J."/>
            <person name="Hendrix D."/>
            <person name="Jurka J."/>
            <person name="Kapitonov V."/>
            <person name="Ovcharenko I."/>
            <person name="Putnam N.H."/>
            <person name="Shu S."/>
            <person name="Taher L."/>
            <person name="Blitz I.L."/>
            <person name="Blumberg B."/>
            <person name="Dichmann D.S."/>
            <person name="Dubchak I."/>
            <person name="Amaya E."/>
            <person name="Detter J.C."/>
            <person name="Fletcher R."/>
            <person name="Gerhard D.S."/>
            <person name="Goodstein D."/>
            <person name="Graves T."/>
            <person name="Grigoriev I.V."/>
            <person name="Grimwood J."/>
            <person name="Kawashima T."/>
            <person name="Lindquist E."/>
            <person name="Lucas S.M."/>
            <person name="Mead P.E."/>
            <person name="Mitros T."/>
            <person name="Ogino H."/>
            <person name="Ohta Y."/>
            <person name="Poliakov A.V."/>
            <person name="Pollet N."/>
            <person name="Robert J."/>
            <person name="Salamov A."/>
            <person name="Sater A.K."/>
            <person name="Schmutz J."/>
            <person name="Terry A."/>
            <person name="Vize P.D."/>
            <person name="Warren W.C."/>
            <person name="Wells D."/>
            <person name="Wills A."/>
            <person name="Wilson R.K."/>
            <person name="Zimmerman L.B."/>
            <person name="Zorn A.M."/>
            <person name="Grainger R."/>
            <person name="Grammer T."/>
            <person name="Khokha M.K."/>
            <person name="Richardson P.M."/>
            <person name="Rokhsar D.S."/>
        </authorList>
    </citation>
    <scope>NUCLEOTIDE SEQUENCE [LARGE SCALE GENOMIC DNA]</scope>
    <source>
        <strain evidence="2">Nigerian</strain>
    </source>
</reference>
<gene>
    <name evidence="2" type="ORF">XENTR_v90026360mg</name>
</gene>
<organism evidence="2">
    <name type="scientific">Xenopus tropicalis</name>
    <name type="common">Western clawed frog</name>
    <name type="synonym">Silurana tropicalis</name>
    <dbReference type="NCBI Taxonomy" id="8364"/>
    <lineage>
        <taxon>Eukaryota</taxon>
        <taxon>Metazoa</taxon>
        <taxon>Chordata</taxon>
        <taxon>Craniata</taxon>
        <taxon>Vertebrata</taxon>
        <taxon>Euteleostomi</taxon>
        <taxon>Amphibia</taxon>
        <taxon>Batrachia</taxon>
        <taxon>Anura</taxon>
        <taxon>Pipoidea</taxon>
        <taxon>Pipidae</taxon>
        <taxon>Xenopodinae</taxon>
        <taxon>Xenopus</taxon>
        <taxon>Silurana</taxon>
    </lineage>
</organism>
<dbReference type="AlphaFoldDB" id="A0A1B8Y4S7"/>
<reference evidence="2" key="3">
    <citation type="submission" date="2016-05" db="EMBL/GenBank/DDBJ databases">
        <title>WGS assembly of Xenopus tropicalis.</title>
        <authorList>
            <person name="Sessions A."/>
            <person name="Jenkins J."/>
            <person name="Mitros T."/>
            <person name="Lyons J.T."/>
            <person name="Dichmann D.S."/>
            <person name="Robert J."/>
            <person name="Harland R.M."/>
            <person name="Rokhsar D.S."/>
        </authorList>
    </citation>
    <scope>NUCLEOTIDE SEQUENCE</scope>
    <source>
        <strain evidence="2">Nigerian</strain>
    </source>
</reference>
<feature type="region of interest" description="Disordered" evidence="1">
    <location>
        <begin position="44"/>
        <end position="120"/>
    </location>
</feature>
<evidence type="ECO:0000313" key="2">
    <source>
        <dbReference type="EMBL" id="OCA17928.1"/>
    </source>
</evidence>